<feature type="chain" id="PRO_5021921451" evidence="2">
    <location>
        <begin position="25"/>
        <end position="705"/>
    </location>
</feature>
<dbReference type="EMBL" id="CP036434">
    <property type="protein sequence ID" value="QDV07132.1"/>
    <property type="molecule type" value="Genomic_DNA"/>
</dbReference>
<feature type="compositionally biased region" description="Basic and acidic residues" evidence="1">
    <location>
        <begin position="251"/>
        <end position="262"/>
    </location>
</feature>
<dbReference type="Proteomes" id="UP000320390">
    <property type="component" value="Chromosome"/>
</dbReference>
<gene>
    <name evidence="3" type="ORF">Poly30_26510</name>
</gene>
<protein>
    <submittedName>
        <fullName evidence="3">Uncharacterized protein</fullName>
    </submittedName>
</protein>
<evidence type="ECO:0000313" key="3">
    <source>
        <dbReference type="EMBL" id="QDV07132.1"/>
    </source>
</evidence>
<accession>A0A518EST6</accession>
<evidence type="ECO:0000256" key="1">
    <source>
        <dbReference type="SAM" id="MobiDB-lite"/>
    </source>
</evidence>
<keyword evidence="2" id="KW-0732">Signal</keyword>
<dbReference type="AlphaFoldDB" id="A0A518EST6"/>
<reference evidence="3 4" key="1">
    <citation type="submission" date="2019-02" db="EMBL/GenBank/DDBJ databases">
        <title>Deep-cultivation of Planctomycetes and their phenomic and genomic characterization uncovers novel biology.</title>
        <authorList>
            <person name="Wiegand S."/>
            <person name="Jogler M."/>
            <person name="Boedeker C."/>
            <person name="Pinto D."/>
            <person name="Vollmers J."/>
            <person name="Rivas-Marin E."/>
            <person name="Kohn T."/>
            <person name="Peeters S.H."/>
            <person name="Heuer A."/>
            <person name="Rast P."/>
            <person name="Oberbeckmann S."/>
            <person name="Bunk B."/>
            <person name="Jeske O."/>
            <person name="Meyerdierks A."/>
            <person name="Storesund J.E."/>
            <person name="Kallscheuer N."/>
            <person name="Luecker S."/>
            <person name="Lage O.M."/>
            <person name="Pohl T."/>
            <person name="Merkel B.J."/>
            <person name="Hornburger P."/>
            <person name="Mueller R.-W."/>
            <person name="Bruemmer F."/>
            <person name="Labrenz M."/>
            <person name="Spormann A.M."/>
            <person name="Op den Camp H."/>
            <person name="Overmann J."/>
            <person name="Amann R."/>
            <person name="Jetten M.S.M."/>
            <person name="Mascher T."/>
            <person name="Medema M.H."/>
            <person name="Devos D.P."/>
            <person name="Kaster A.-K."/>
            <person name="Ovreas L."/>
            <person name="Rohde M."/>
            <person name="Galperin M.Y."/>
            <person name="Jogler C."/>
        </authorList>
    </citation>
    <scope>NUCLEOTIDE SEQUENCE [LARGE SCALE GENOMIC DNA]</scope>
    <source>
        <strain evidence="3 4">Poly30</strain>
    </source>
</reference>
<proteinExistence type="predicted"/>
<keyword evidence="4" id="KW-1185">Reference proteome</keyword>
<feature type="compositionally biased region" description="Acidic residues" evidence="1">
    <location>
        <begin position="263"/>
        <end position="274"/>
    </location>
</feature>
<sequence precursor="true">MPMLRLAAPCAFSVLLALAPGTLAAPAGLVVPAAGLAAVASTSAQSSLDRFRLDFDAAVKQGSKAKMDKLVQSQEADAIFTILITAEAISYAPNDILYDRFNALRDTWTRLYDNDFPDRLELYFVNLTQAEKKIRRKIKVEYDKLVKQRTAAETSKDPAELLKVAERYERLAGEFEKIGDKWYESDSLISAGALADEQYHKKKTNLQRVTELYEKGLALREELGVKDLTYKRVHPRLRALVGMGFGSGAAKKPEPVTGKPDETPNEDDPKDDPEDGKAPVAGGALTAKLSFQEIKGLKDDQRPNYYLDEHRQIWPAVQLRAPGSKSDIPRLGPNGPQIIREGAAKVMIDLDRDGTGDMEWPAKGKLDTVVMEIGEGAAKRKWGLMVEVGRTQDFYQGQQMNLAPTSDQMSLFYIPGGYMAGEVAGVEIELYDDNLDGVYGSMPSAWAHTQLKSGMTQPEVDSIRIDGEKMAQPMSQYVNLGSAGWHALTVLNAGTEVSVEPVTFKTGTLQLKAKGVKPDIVILKGNGGVLGETFVNIGGGGKVEVPEGRWDLYFGIVREGKKMQAMKAVILPSDSSPGYLVKEGENVEVTLGAPYSFGFDVSRQQESATVKGMSVQVIGAGGEAYDRFYGAVPQPEAFIRKKGSKRAFESEKMHPAVSLDDLTKYGWDQFWKPLDVLFDTKGEEVEVQLIEKKNKLFGSIESEWL</sequence>
<name>A0A518EST6_9BACT</name>
<evidence type="ECO:0000313" key="4">
    <source>
        <dbReference type="Proteomes" id="UP000320390"/>
    </source>
</evidence>
<evidence type="ECO:0000256" key="2">
    <source>
        <dbReference type="SAM" id="SignalP"/>
    </source>
</evidence>
<feature type="region of interest" description="Disordered" evidence="1">
    <location>
        <begin position="248"/>
        <end position="281"/>
    </location>
</feature>
<feature type="signal peptide" evidence="2">
    <location>
        <begin position="1"/>
        <end position="24"/>
    </location>
</feature>
<organism evidence="3 4">
    <name type="scientific">Saltatorellus ferox</name>
    <dbReference type="NCBI Taxonomy" id="2528018"/>
    <lineage>
        <taxon>Bacteria</taxon>
        <taxon>Pseudomonadati</taxon>
        <taxon>Planctomycetota</taxon>
        <taxon>Planctomycetia</taxon>
        <taxon>Planctomycetia incertae sedis</taxon>
        <taxon>Saltatorellus</taxon>
    </lineage>
</organism>